<protein>
    <submittedName>
        <fullName evidence="1">Competence protein ComF</fullName>
    </submittedName>
</protein>
<dbReference type="EMBL" id="LRHK01000001">
    <property type="protein sequence ID" value="KWX18542.1"/>
    <property type="molecule type" value="Genomic_DNA"/>
</dbReference>
<sequence length="143" mass="16868">MRCSCCGKDIIQNLTFSEIIGVSKSRLPQTCSVCRAQFHLLEAKGCAGCQKPTHLKYEETKKKAKTSFVYCNDCQEWKKKYPAYDFQHRAFFTYDEKMQAWINRYKFMGDIRLAGTFAYKWTQIKKITRHIFIVQYLYLKKGG</sequence>
<reference evidence="1 3" key="1">
    <citation type="submission" date="2016-01" db="EMBL/GenBank/DDBJ databases">
        <title>Molecular Mechanisms for transfer of large genomic segments between Enterococcus faecium strains.</title>
        <authorList>
            <person name="Garcia-Solache M.A."/>
            <person name="Lebreton F."/>
            <person name="Mclaughlin R.E."/>
            <person name="Whiteaker J.D."/>
            <person name="Gilmore M.S."/>
            <person name="Rice L.B."/>
        </authorList>
    </citation>
    <scope>NUCLEOTIDE SEQUENCE [LARGE SCALE GENOMIC DNA]</scope>
    <source>
        <strain evidence="1 3">D344RRF x C68</strain>
    </source>
</reference>
<proteinExistence type="predicted"/>
<accession>A0A132P256</accession>
<dbReference type="AlphaFoldDB" id="A0A132P256"/>
<evidence type="ECO:0000313" key="1">
    <source>
        <dbReference type="EMBL" id="KWX16404.1"/>
    </source>
</evidence>
<gene>
    <name evidence="2" type="ORF">AWT83_08725</name>
    <name evidence="1" type="ORF">AWT83_18010</name>
</gene>
<evidence type="ECO:0000313" key="3">
    <source>
        <dbReference type="Proteomes" id="UP000070452"/>
    </source>
</evidence>
<name>A0A132P256_ENTFC</name>
<comment type="caution">
    <text evidence="1">The sequence shown here is derived from an EMBL/GenBank/DDBJ whole genome shotgun (WGS) entry which is preliminary data.</text>
</comment>
<evidence type="ECO:0000313" key="2">
    <source>
        <dbReference type="EMBL" id="KWX18542.1"/>
    </source>
</evidence>
<dbReference type="Proteomes" id="UP000070452">
    <property type="component" value="Unassembled WGS sequence"/>
</dbReference>
<organism evidence="1 3">
    <name type="scientific">Enterococcus faecium</name>
    <name type="common">Streptococcus faecium</name>
    <dbReference type="NCBI Taxonomy" id="1352"/>
    <lineage>
        <taxon>Bacteria</taxon>
        <taxon>Bacillati</taxon>
        <taxon>Bacillota</taxon>
        <taxon>Bacilli</taxon>
        <taxon>Lactobacillales</taxon>
        <taxon>Enterococcaceae</taxon>
        <taxon>Enterococcus</taxon>
    </lineage>
</organism>
<dbReference type="EMBL" id="LRHK01000006">
    <property type="protein sequence ID" value="KWX16404.1"/>
    <property type="molecule type" value="Genomic_DNA"/>
</dbReference>